<dbReference type="InterPro" id="IPR003593">
    <property type="entry name" value="AAA+_ATPase"/>
</dbReference>
<dbReference type="PANTHER" id="PTHR43637:SF2">
    <property type="entry name" value="PROTEIN GVPD 1"/>
    <property type="match status" value="1"/>
</dbReference>
<feature type="domain" description="AAA+ ATPase" evidence="3">
    <location>
        <begin position="3"/>
        <end position="148"/>
    </location>
</feature>
<dbReference type="RefSeq" id="WP_013678963.1">
    <property type="nucleotide sequence ID" value="NC_015315.1"/>
</dbReference>
<accession>F2L1F7</accession>
<dbReference type="KEGG" id="tuz:TUZN_0125"/>
<keyword evidence="1" id="KW-0547">Nucleotide-binding</keyword>
<dbReference type="GeneID" id="10359676"/>
<proteinExistence type="predicted"/>
<protein>
    <submittedName>
        <fullName evidence="4">AAA ATPase</fullName>
    </submittedName>
</protein>
<keyword evidence="5" id="KW-1185">Reference proteome</keyword>
<dbReference type="InterPro" id="IPR014774">
    <property type="entry name" value="KaiC-like_dom"/>
</dbReference>
<evidence type="ECO:0000313" key="5">
    <source>
        <dbReference type="Proteomes" id="UP000008138"/>
    </source>
</evidence>
<dbReference type="HOGENOM" id="CLU_720847_0_0_2"/>
<name>F2L1F7_THEU7</name>
<sequence length="384" mass="42461">MDLKGITLVYGRPGTGKTTFAAHIAAERLRRGERVLWVSFYEDKDTLVKNAAALGYDLSKAHIWDAVLVKAEDVFNYVVALATEEGPSLLVMDSISQLQGLDVRGHLTNVMYRALRPTGVDILLTAEEEGADPLSYIADNIIHLVRKVSERGIPTRYMDFEKMRGRPAGFIKAFEIVEGVGLVLLDELKPARRRAGQPLATDTCIDTLLGPLEPGSVTVFVAPATTSYLKFLARTAANISKRGATVLFAARGVDPLRFHAYVERLGGKVVAKRVEVRPDKYWWLTYGLYRAIEEVRPDVLITDWLDVEFSLLGRDLALETFRRNSALLRDAGIPLIVSVSEERGLSAYADNAAVFYEEGGALYARPLKVSSFEASADRCRAEPP</sequence>
<organism evidence="4 5">
    <name type="scientific">Thermoproteus uzoniensis (strain 768-20)</name>
    <dbReference type="NCBI Taxonomy" id="999630"/>
    <lineage>
        <taxon>Archaea</taxon>
        <taxon>Thermoproteota</taxon>
        <taxon>Thermoprotei</taxon>
        <taxon>Thermoproteales</taxon>
        <taxon>Thermoproteaceae</taxon>
        <taxon>Thermoproteus</taxon>
    </lineage>
</organism>
<dbReference type="EMBL" id="CP002590">
    <property type="protein sequence ID" value="AEA11627.1"/>
    <property type="molecule type" value="Genomic_DNA"/>
</dbReference>
<dbReference type="OrthoDB" id="17644at2157"/>
<dbReference type="eggNOG" id="arCOG01174">
    <property type="taxonomic scope" value="Archaea"/>
</dbReference>
<evidence type="ECO:0000259" key="3">
    <source>
        <dbReference type="SMART" id="SM00382"/>
    </source>
</evidence>
<dbReference type="InterPro" id="IPR027417">
    <property type="entry name" value="P-loop_NTPase"/>
</dbReference>
<dbReference type="SUPFAM" id="SSF52540">
    <property type="entry name" value="P-loop containing nucleoside triphosphate hydrolases"/>
    <property type="match status" value="1"/>
</dbReference>
<evidence type="ECO:0000256" key="2">
    <source>
        <dbReference type="ARBA" id="ARBA00022840"/>
    </source>
</evidence>
<keyword evidence="2" id="KW-0067">ATP-binding</keyword>
<evidence type="ECO:0000256" key="1">
    <source>
        <dbReference type="ARBA" id="ARBA00022741"/>
    </source>
</evidence>
<dbReference type="SMART" id="SM00382">
    <property type="entry name" value="AAA"/>
    <property type="match status" value="1"/>
</dbReference>
<dbReference type="Proteomes" id="UP000008138">
    <property type="component" value="Chromosome"/>
</dbReference>
<dbReference type="PANTHER" id="PTHR43637">
    <property type="entry name" value="UPF0273 PROTEIN TM_0370"/>
    <property type="match status" value="1"/>
</dbReference>
<dbReference type="Pfam" id="PF06745">
    <property type="entry name" value="ATPase"/>
    <property type="match status" value="1"/>
</dbReference>
<evidence type="ECO:0000313" key="4">
    <source>
        <dbReference type="EMBL" id="AEA11627.1"/>
    </source>
</evidence>
<dbReference type="Gene3D" id="3.40.50.300">
    <property type="entry name" value="P-loop containing nucleotide triphosphate hydrolases"/>
    <property type="match status" value="1"/>
</dbReference>
<gene>
    <name evidence="4" type="ordered locus">TUZN_0125</name>
</gene>
<dbReference type="AlphaFoldDB" id="F2L1F7"/>
<reference evidence="4 5" key="1">
    <citation type="journal article" date="2011" name="J. Bacteriol.">
        <title>Complete genome sequence of the thermoacidophilic crenarchaeon Thermoproteus uzoniensis 768-20.</title>
        <authorList>
            <person name="Mardanov A.V."/>
            <person name="Gumerov V.M."/>
            <person name="Beletsky A.V."/>
            <person name="Prokofeva M.I."/>
            <person name="Bonch-Osmolovskaya E.A."/>
            <person name="Ravin N.V."/>
            <person name="Skryabin K.G."/>
        </authorList>
    </citation>
    <scope>NUCLEOTIDE SEQUENCE [LARGE SCALE GENOMIC DNA]</scope>
    <source>
        <strain evidence="4 5">768-20</strain>
    </source>
</reference>
<dbReference type="STRING" id="999630.TUZN_0125"/>
<dbReference type="GO" id="GO:0005524">
    <property type="term" value="F:ATP binding"/>
    <property type="evidence" value="ECO:0007669"/>
    <property type="project" value="UniProtKB-KW"/>
</dbReference>
<reference key="2">
    <citation type="submission" date="2011-03" db="EMBL/GenBank/DDBJ databases">
        <title>Complete genome sequence of the thermoacidophilic crenarchaeon Thermoproteus uzoniensis 768-20.</title>
        <authorList>
            <person name="Mardanov A.V."/>
            <person name="Gumerov V.M."/>
            <person name="Beletsky A.V."/>
            <person name="Prokofeva M.I."/>
            <person name="Bonch-Osmolovskaya E.A."/>
            <person name="Ravin N.V."/>
            <person name="Skryabin K.G."/>
        </authorList>
    </citation>
    <scope>NUCLEOTIDE SEQUENCE</scope>
    <source>
        <strain>768-20</strain>
    </source>
</reference>